<feature type="region of interest" description="Disordered" evidence="1">
    <location>
        <begin position="17"/>
        <end position="45"/>
    </location>
</feature>
<gene>
    <name evidence="3" type="ORF">OCV77_07285</name>
</gene>
<evidence type="ECO:0000256" key="1">
    <source>
        <dbReference type="SAM" id="MobiDB-lite"/>
    </source>
</evidence>
<evidence type="ECO:0000313" key="4">
    <source>
        <dbReference type="Proteomes" id="UP001652432"/>
    </source>
</evidence>
<accession>A0ABT2T217</accession>
<organism evidence="3 4">
    <name type="scientific">Suilimivivens aceti</name>
    <dbReference type="NCBI Taxonomy" id="2981774"/>
    <lineage>
        <taxon>Bacteria</taxon>
        <taxon>Bacillati</taxon>
        <taxon>Bacillota</taxon>
        <taxon>Clostridia</taxon>
        <taxon>Lachnospirales</taxon>
        <taxon>Lachnospiraceae</taxon>
        <taxon>Suilimivivens</taxon>
    </lineage>
</organism>
<dbReference type="RefSeq" id="WP_262574333.1">
    <property type="nucleotide sequence ID" value="NZ_JAOQKJ010000005.1"/>
</dbReference>
<dbReference type="Pfam" id="PF14283">
    <property type="entry name" value="CD1107-like"/>
    <property type="match status" value="1"/>
</dbReference>
<name>A0ABT2T217_9FIRM</name>
<reference evidence="3 4" key="1">
    <citation type="journal article" date="2021" name="ISME Commun">
        <title>Automated analysis of genomic sequences facilitates high-throughput and comprehensive description of bacteria.</title>
        <authorList>
            <person name="Hitch T.C.A."/>
        </authorList>
    </citation>
    <scope>NUCLEOTIDE SEQUENCE [LARGE SCALE GENOMIC DNA]</scope>
    <source>
        <strain evidence="3 4">Sanger_18</strain>
    </source>
</reference>
<evidence type="ECO:0000313" key="3">
    <source>
        <dbReference type="EMBL" id="MCU6744298.1"/>
    </source>
</evidence>
<dbReference type="InterPro" id="IPR025376">
    <property type="entry name" value="CD1107-like_dom"/>
</dbReference>
<comment type="caution">
    <text evidence="3">The sequence shown here is derived from an EMBL/GenBank/DDBJ whole genome shotgun (WGS) entry which is preliminary data.</text>
</comment>
<feature type="domain" description="Mobile element protein CD1107-like" evidence="2">
    <location>
        <begin position="40"/>
        <end position="73"/>
    </location>
</feature>
<keyword evidence="4" id="KW-1185">Reference proteome</keyword>
<dbReference type="Proteomes" id="UP001652432">
    <property type="component" value="Unassembled WGS sequence"/>
</dbReference>
<proteinExistence type="predicted"/>
<sequence length="110" mass="11767">MCFGVFSTTAFSYVDESAATEEPAVDEKVPEKEPEEPMLPLTQDGNLTLVDDAGSPTKSGKQFITAVTKNGTYSRGKAEIHEYASGDSYPDCACLGQPSGCLYIVSAFKK</sequence>
<protein>
    <submittedName>
        <fullName evidence="3">DUF4366 domain-containing protein</fullName>
    </submittedName>
</protein>
<evidence type="ECO:0000259" key="2">
    <source>
        <dbReference type="Pfam" id="PF14283"/>
    </source>
</evidence>
<dbReference type="EMBL" id="JAOQKJ010000005">
    <property type="protein sequence ID" value="MCU6744298.1"/>
    <property type="molecule type" value="Genomic_DNA"/>
</dbReference>